<dbReference type="Proteomes" id="UP000270487">
    <property type="component" value="Chromosome"/>
</dbReference>
<dbReference type="Gene3D" id="3.40.80.10">
    <property type="entry name" value="Peptidoglycan recognition protein-like"/>
    <property type="match status" value="1"/>
</dbReference>
<dbReference type="SUPFAM" id="SSF47090">
    <property type="entry name" value="PGBD-like"/>
    <property type="match status" value="1"/>
</dbReference>
<dbReference type="InterPro" id="IPR036365">
    <property type="entry name" value="PGBD-like_sf"/>
</dbReference>
<sequence>MPSMEAVNCNRKLVDCAKSCHILMAEFHSRKERILVKWLWIAAIGVLTGCQQQSTSTLVDHGSYQLETQHQAPGADQRIRFLVMHYTAENFHSSLKTLTDEHVSAHYLLPAHPSEQGGKPVAYQLVPEALRAWHAGASNWRGRTNLNDTSIGIEIVNRGFTRNLLETDWQPYTPEQIALLIQLSRDIVQRYALQPTDVVGHSDIAPQRKQDPGPLFPWQQLAQAGIGAWPDEREVERYLAGRDKHEPVAMASLLEKLARYGYGVDPTWDAKQQRNLVAAFQMHFRPSDYRGEPDAESEAIIEALLSKYGAMR</sequence>
<dbReference type="AlphaFoldDB" id="A0A3S4XIL3"/>
<accession>A0A3S4XIL3</accession>
<evidence type="ECO:0000313" key="8">
    <source>
        <dbReference type="Proteomes" id="UP000270487"/>
    </source>
</evidence>
<evidence type="ECO:0000313" key="7">
    <source>
        <dbReference type="EMBL" id="VEI67728.1"/>
    </source>
</evidence>
<reference evidence="7 8" key="1">
    <citation type="submission" date="2018-12" db="EMBL/GenBank/DDBJ databases">
        <authorList>
            <consortium name="Pathogen Informatics"/>
        </authorList>
    </citation>
    <scope>NUCLEOTIDE SEQUENCE [LARGE SCALE GENOMIC DNA]</scope>
    <source>
        <strain evidence="7 8">NCTC13193</strain>
    </source>
</reference>
<dbReference type="GO" id="GO:0009253">
    <property type="term" value="P:peptidoglycan catabolic process"/>
    <property type="evidence" value="ECO:0007669"/>
    <property type="project" value="InterPro"/>
</dbReference>
<dbReference type="GO" id="GO:0019867">
    <property type="term" value="C:outer membrane"/>
    <property type="evidence" value="ECO:0007669"/>
    <property type="project" value="TreeGrafter"/>
</dbReference>
<gene>
    <name evidence="7" type="primary">amiD</name>
    <name evidence="7" type="ORF">NCTC13193_02060</name>
</gene>
<evidence type="ECO:0000259" key="6">
    <source>
        <dbReference type="SMART" id="SM00644"/>
    </source>
</evidence>
<dbReference type="SUPFAM" id="SSF55846">
    <property type="entry name" value="N-acetylmuramoyl-L-alanine amidase-like"/>
    <property type="match status" value="1"/>
</dbReference>
<dbReference type="Gene3D" id="1.10.101.10">
    <property type="entry name" value="PGBD-like superfamily/PGBD"/>
    <property type="match status" value="1"/>
</dbReference>
<dbReference type="PANTHER" id="PTHR30417:SF1">
    <property type="entry name" value="N-ACETYLMURAMOYL-L-ALANINE AMIDASE AMID"/>
    <property type="match status" value="1"/>
</dbReference>
<organism evidence="7 8">
    <name type="scientific">Serratia fonticola</name>
    <dbReference type="NCBI Taxonomy" id="47917"/>
    <lineage>
        <taxon>Bacteria</taxon>
        <taxon>Pseudomonadati</taxon>
        <taxon>Pseudomonadota</taxon>
        <taxon>Gammaproteobacteria</taxon>
        <taxon>Enterobacterales</taxon>
        <taxon>Yersiniaceae</taxon>
        <taxon>Serratia</taxon>
    </lineage>
</organism>
<evidence type="ECO:0000256" key="1">
    <source>
        <dbReference type="ARBA" id="ARBA00001561"/>
    </source>
</evidence>
<dbReference type="InterPro" id="IPR051206">
    <property type="entry name" value="NAMLAA_amidase_2"/>
</dbReference>
<evidence type="ECO:0000256" key="3">
    <source>
        <dbReference type="ARBA" id="ARBA00011901"/>
    </source>
</evidence>
<evidence type="ECO:0000256" key="4">
    <source>
        <dbReference type="ARBA" id="ARBA00022801"/>
    </source>
</evidence>
<dbReference type="CDD" id="cd06583">
    <property type="entry name" value="PGRP"/>
    <property type="match status" value="1"/>
</dbReference>
<dbReference type="GO" id="GO:0071555">
    <property type="term" value="P:cell wall organization"/>
    <property type="evidence" value="ECO:0007669"/>
    <property type="project" value="UniProtKB-KW"/>
</dbReference>
<dbReference type="GO" id="GO:0009254">
    <property type="term" value="P:peptidoglycan turnover"/>
    <property type="evidence" value="ECO:0007669"/>
    <property type="project" value="TreeGrafter"/>
</dbReference>
<dbReference type="InterPro" id="IPR002502">
    <property type="entry name" value="Amidase_domain"/>
</dbReference>
<evidence type="ECO:0000256" key="5">
    <source>
        <dbReference type="ARBA" id="ARBA00023316"/>
    </source>
</evidence>
<protein>
    <recommendedName>
        <fullName evidence="3">N-acetylmuramoyl-L-alanine amidase</fullName>
        <ecNumber evidence="3">3.5.1.28</ecNumber>
    </recommendedName>
</protein>
<dbReference type="PANTHER" id="PTHR30417">
    <property type="entry name" value="N-ACETYLMURAMOYL-L-ALANINE AMIDASE AMID"/>
    <property type="match status" value="1"/>
</dbReference>
<comment type="catalytic activity">
    <reaction evidence="1">
        <text>Hydrolyzes the link between N-acetylmuramoyl residues and L-amino acid residues in certain cell-wall glycopeptides.</text>
        <dbReference type="EC" id="3.5.1.28"/>
    </reaction>
</comment>
<dbReference type="FunFam" id="3.40.80.10:FF:000003">
    <property type="entry name" value="N-acetylmuramoyl-L-alanine amidase"/>
    <property type="match status" value="1"/>
</dbReference>
<dbReference type="InterPro" id="IPR036366">
    <property type="entry name" value="PGBDSf"/>
</dbReference>
<evidence type="ECO:0000256" key="2">
    <source>
        <dbReference type="ARBA" id="ARBA00007553"/>
    </source>
</evidence>
<keyword evidence="5" id="KW-0961">Cell wall biogenesis/degradation</keyword>
<comment type="similarity">
    <text evidence="2">Belongs to the N-acetylmuramoyl-L-alanine amidase 2 family.</text>
</comment>
<dbReference type="EMBL" id="LR134492">
    <property type="protein sequence ID" value="VEI67728.1"/>
    <property type="molecule type" value="Genomic_DNA"/>
</dbReference>
<dbReference type="SMART" id="SM00644">
    <property type="entry name" value="Ami_2"/>
    <property type="match status" value="1"/>
</dbReference>
<keyword evidence="4 7" id="KW-0378">Hydrolase</keyword>
<feature type="domain" description="N-acetylmuramoyl-L-alanine amidase" evidence="6">
    <location>
        <begin position="67"/>
        <end position="213"/>
    </location>
</feature>
<name>A0A3S4XIL3_SERFO</name>
<dbReference type="EC" id="3.5.1.28" evidence="3"/>
<dbReference type="GO" id="GO:0008745">
    <property type="term" value="F:N-acetylmuramoyl-L-alanine amidase activity"/>
    <property type="evidence" value="ECO:0007669"/>
    <property type="project" value="UniProtKB-EC"/>
</dbReference>
<dbReference type="Pfam" id="PF01510">
    <property type="entry name" value="Amidase_2"/>
    <property type="match status" value="1"/>
</dbReference>
<dbReference type="InterPro" id="IPR036505">
    <property type="entry name" value="Amidase/PGRP_sf"/>
</dbReference>
<proteinExistence type="inferred from homology"/>